<evidence type="ECO:0000256" key="6">
    <source>
        <dbReference type="SAM" id="Phobius"/>
    </source>
</evidence>
<dbReference type="CDD" id="cd13124">
    <property type="entry name" value="MATE_SpoVB_like"/>
    <property type="match status" value="1"/>
</dbReference>
<dbReference type="OrthoDB" id="9775950at2"/>
<dbReference type="RefSeq" id="WP_109214445.1">
    <property type="nucleotide sequence ID" value="NZ_CAJLEE010000005.1"/>
</dbReference>
<dbReference type="PANTHER" id="PTHR30250:SF21">
    <property type="entry name" value="LIPID II FLIPPASE MURJ"/>
    <property type="match status" value="1"/>
</dbReference>
<feature type="transmembrane region" description="Helical" evidence="6">
    <location>
        <begin position="12"/>
        <end position="33"/>
    </location>
</feature>
<comment type="subcellular location">
    <subcellularLocation>
        <location evidence="1">Cell membrane</location>
        <topology evidence="1">Multi-pass membrane protein</topology>
    </subcellularLocation>
</comment>
<dbReference type="InterPro" id="IPR002797">
    <property type="entry name" value="Polysacc_synth"/>
</dbReference>
<dbReference type="GO" id="GO:0005886">
    <property type="term" value="C:plasma membrane"/>
    <property type="evidence" value="ECO:0007669"/>
    <property type="project" value="UniProtKB-SubCell"/>
</dbReference>
<evidence type="ECO:0000313" key="8">
    <source>
        <dbReference type="Proteomes" id="UP000245288"/>
    </source>
</evidence>
<feature type="transmembrane region" description="Helical" evidence="6">
    <location>
        <begin position="416"/>
        <end position="433"/>
    </location>
</feature>
<keyword evidence="4 6" id="KW-1133">Transmembrane helix</keyword>
<dbReference type="PIRSF" id="PIRSF038958">
    <property type="entry name" value="PG_synth_SpoVB"/>
    <property type="match status" value="1"/>
</dbReference>
<sequence>MSKKKNDTSFLVQGSILAIASLVSRVIGLVYRIPLTAIIGDHGNDYYSCAYEIYSLLLLISSYSLPMAVSKMVSARISNGERQNAYRVFKGAMLFAAITGTIACVIVFFGAEELTRLFQTPLGVYALQVLAPTLIIVAVLGVFRGFFQGMGTMIPSAVSQIIEQIVNAVVSVGAAYVLFAYGKRIATVLGSKEHYDAAYGAAGGTLGTSAGAFFGLVFILFVFSMFMPKYKKAMKRERKIGHKEPESYRNIFRILIGTIVPVLLSTTIYNLVSIVDQWLFKNIATMQGYSATNVSEWWGIFSGKYRVLTNVPISISTALAASCVPALAAAFAQKDDAQVRSKIGMSMRFIMVVAMPCTAGIMVLADPIIQLLFPGSSALAGHLLQAGGISVIFYSISTLSNAVLQGIDQMHVPVRNASIALVLHAGVIAVAMFGFDLKIYGICIGTIAFSLIMCILNGLSVRKHSGFKPNVAKTFVKPAIASVIMGVVVYAAYFVVHKALHSNAIGVVVAVLVGMIVYAAALLLIKGLTEEELHSFPKGELIIWIAKKFHLL</sequence>
<feature type="transmembrane region" description="Helical" evidence="6">
    <location>
        <begin position="379"/>
        <end position="404"/>
    </location>
</feature>
<gene>
    <name evidence="7" type="ORF">LG34_00955</name>
</gene>
<evidence type="ECO:0000256" key="1">
    <source>
        <dbReference type="ARBA" id="ARBA00004651"/>
    </source>
</evidence>
<feature type="transmembrane region" description="Helical" evidence="6">
    <location>
        <begin position="311"/>
        <end position="332"/>
    </location>
</feature>
<protein>
    <submittedName>
        <fullName evidence="7">Stage V sporulation protein B</fullName>
    </submittedName>
</protein>
<dbReference type="PANTHER" id="PTHR30250">
    <property type="entry name" value="PST FAMILY PREDICTED COLANIC ACID TRANSPORTER"/>
    <property type="match status" value="1"/>
</dbReference>
<feature type="transmembrane region" description="Helical" evidence="6">
    <location>
        <begin position="479"/>
        <end position="496"/>
    </location>
</feature>
<feature type="transmembrane region" description="Helical" evidence="6">
    <location>
        <begin position="439"/>
        <end position="459"/>
    </location>
</feature>
<comment type="caution">
    <text evidence="7">The sequence shown here is derived from an EMBL/GenBank/DDBJ whole genome shotgun (WGS) entry which is preliminary data.</text>
</comment>
<evidence type="ECO:0000256" key="3">
    <source>
        <dbReference type="ARBA" id="ARBA00022692"/>
    </source>
</evidence>
<reference evidence="7 8" key="1">
    <citation type="submission" date="2014-09" db="EMBL/GenBank/DDBJ databases">
        <title>Butyrate-producing bacteria isolated from human gut.</title>
        <authorList>
            <person name="Zhang Q."/>
            <person name="Zhao L."/>
        </authorList>
    </citation>
    <scope>NUCLEOTIDE SEQUENCE [LARGE SCALE GENOMIC DNA]</scope>
    <source>
        <strain evidence="7 8">21</strain>
    </source>
</reference>
<evidence type="ECO:0000256" key="5">
    <source>
        <dbReference type="ARBA" id="ARBA00023136"/>
    </source>
</evidence>
<name>A0A2V1JSU0_EUBRA</name>
<dbReference type="EMBL" id="JRFU01000009">
    <property type="protein sequence ID" value="PWE87927.1"/>
    <property type="molecule type" value="Genomic_DNA"/>
</dbReference>
<feature type="transmembrane region" description="Helical" evidence="6">
    <location>
        <begin position="352"/>
        <end position="373"/>
    </location>
</feature>
<feature type="transmembrane region" description="Helical" evidence="6">
    <location>
        <begin position="210"/>
        <end position="230"/>
    </location>
</feature>
<evidence type="ECO:0000256" key="4">
    <source>
        <dbReference type="ARBA" id="ARBA00022989"/>
    </source>
</evidence>
<keyword evidence="3 6" id="KW-0812">Transmembrane</keyword>
<organism evidence="7 8">
    <name type="scientific">Eubacterium ramulus</name>
    <dbReference type="NCBI Taxonomy" id="39490"/>
    <lineage>
        <taxon>Bacteria</taxon>
        <taxon>Bacillati</taxon>
        <taxon>Bacillota</taxon>
        <taxon>Clostridia</taxon>
        <taxon>Eubacteriales</taxon>
        <taxon>Eubacteriaceae</taxon>
        <taxon>Eubacterium</taxon>
    </lineage>
</organism>
<feature type="transmembrane region" description="Helical" evidence="6">
    <location>
        <begin position="91"/>
        <end position="111"/>
    </location>
</feature>
<proteinExistence type="predicted"/>
<keyword evidence="8" id="KW-1185">Reference proteome</keyword>
<feature type="transmembrane region" description="Helical" evidence="6">
    <location>
        <begin position="123"/>
        <end position="143"/>
    </location>
</feature>
<dbReference type="InterPro" id="IPR050833">
    <property type="entry name" value="Poly_Biosynth_Transport"/>
</dbReference>
<keyword evidence="2" id="KW-1003">Cell membrane</keyword>
<feature type="transmembrane region" description="Helical" evidence="6">
    <location>
        <begin position="502"/>
        <end position="525"/>
    </location>
</feature>
<dbReference type="Pfam" id="PF01943">
    <property type="entry name" value="Polysacc_synt"/>
    <property type="match status" value="1"/>
</dbReference>
<dbReference type="Proteomes" id="UP000245288">
    <property type="component" value="Unassembled WGS sequence"/>
</dbReference>
<dbReference type="InterPro" id="IPR024923">
    <property type="entry name" value="PG_synth_SpoVB"/>
</dbReference>
<accession>A0A2V1JSU0</accession>
<keyword evidence="5 6" id="KW-0472">Membrane</keyword>
<feature type="transmembrane region" description="Helical" evidence="6">
    <location>
        <begin position="164"/>
        <end position="182"/>
    </location>
</feature>
<evidence type="ECO:0000313" key="7">
    <source>
        <dbReference type="EMBL" id="PWE87927.1"/>
    </source>
</evidence>
<feature type="transmembrane region" description="Helical" evidence="6">
    <location>
        <begin position="53"/>
        <end position="70"/>
    </location>
</feature>
<evidence type="ECO:0000256" key="2">
    <source>
        <dbReference type="ARBA" id="ARBA00022475"/>
    </source>
</evidence>
<feature type="transmembrane region" description="Helical" evidence="6">
    <location>
        <begin position="251"/>
        <end position="272"/>
    </location>
</feature>
<dbReference type="AlphaFoldDB" id="A0A2V1JSU0"/>